<dbReference type="Proteomes" id="UP000541352">
    <property type="component" value="Unassembled WGS sequence"/>
</dbReference>
<dbReference type="EMBL" id="JACIBY010000002">
    <property type="protein sequence ID" value="MBB3837170.1"/>
    <property type="molecule type" value="Genomic_DNA"/>
</dbReference>
<keyword evidence="2" id="KW-1185">Reference proteome</keyword>
<evidence type="ECO:0000313" key="2">
    <source>
        <dbReference type="Proteomes" id="UP000541352"/>
    </source>
</evidence>
<comment type="caution">
    <text evidence="1">The sequence shown here is derived from an EMBL/GenBank/DDBJ whole genome shotgun (WGS) entry which is preliminary data.</text>
</comment>
<evidence type="ECO:0000313" key="1">
    <source>
        <dbReference type="EMBL" id="MBB3837170.1"/>
    </source>
</evidence>
<dbReference type="RefSeq" id="WP_183971925.1">
    <property type="nucleotide sequence ID" value="NZ_JACIBY010000002.1"/>
</dbReference>
<accession>A0A7W5ZHD0</accession>
<reference evidence="1 2" key="1">
    <citation type="submission" date="2020-08" db="EMBL/GenBank/DDBJ databases">
        <title>Genomic Encyclopedia of Type Strains, Phase IV (KMG-IV): sequencing the most valuable type-strain genomes for metagenomic binning, comparative biology and taxonomic classification.</title>
        <authorList>
            <person name="Goeker M."/>
        </authorList>
    </citation>
    <scope>NUCLEOTIDE SEQUENCE [LARGE SCALE GENOMIC DNA]</scope>
    <source>
        <strain evidence="1 2">DSM 17976</strain>
    </source>
</reference>
<dbReference type="AlphaFoldDB" id="A0A7W5ZHD0"/>
<sequence>MIRIFTTGVATLGLIVGLLVQTSAQSLPSPSTLFKRQVTFGAGGGFAGTTRSFVLHENGDLWVRERATDSLKLHKTLSDKQTKQFFQSADQLQLDKYKFNSPGNVYYFIEYNNPKKRLKEKVTWGDSKRKVSTYVQRFYNQLIKTT</sequence>
<organism evidence="1 2">
    <name type="scientific">Runella defluvii</name>
    <dbReference type="NCBI Taxonomy" id="370973"/>
    <lineage>
        <taxon>Bacteria</taxon>
        <taxon>Pseudomonadati</taxon>
        <taxon>Bacteroidota</taxon>
        <taxon>Cytophagia</taxon>
        <taxon>Cytophagales</taxon>
        <taxon>Spirosomataceae</taxon>
        <taxon>Runella</taxon>
    </lineage>
</organism>
<name>A0A7W5ZHD0_9BACT</name>
<proteinExistence type="predicted"/>
<protein>
    <submittedName>
        <fullName evidence="1">Uncharacterized protein</fullName>
    </submittedName>
</protein>
<gene>
    <name evidence="1" type="ORF">FHS57_001164</name>
</gene>